<comment type="caution">
    <text evidence="4">The sequence shown here is derived from an EMBL/GenBank/DDBJ whole genome shotgun (WGS) entry which is preliminary data.</text>
</comment>
<evidence type="ECO:0000256" key="1">
    <source>
        <dbReference type="ARBA" id="ARBA00022729"/>
    </source>
</evidence>
<keyword evidence="1" id="KW-0732">Signal</keyword>
<sequence>MVKETVVSAGSDDLVLSFSPNGSQGRYGLPVEKVAWVANRERPVNGSYGVLMINASDGNLVLVDDKNVPVCCTARLRKVALPLARFSPWTQNESSLQSPVLELAQFCALVAKAASQDIEAD</sequence>
<evidence type="ECO:0000259" key="3">
    <source>
        <dbReference type="PROSITE" id="PS50927"/>
    </source>
</evidence>
<name>A0ABS8WPQ2_DATST</name>
<gene>
    <name evidence="4" type="ORF">HAX54_048980</name>
</gene>
<protein>
    <recommendedName>
        <fullName evidence="3">Bulb-type lectin domain-containing protein</fullName>
    </recommendedName>
</protein>
<dbReference type="Proteomes" id="UP000823775">
    <property type="component" value="Unassembled WGS sequence"/>
</dbReference>
<dbReference type="InterPro" id="IPR036426">
    <property type="entry name" value="Bulb-type_lectin_dom_sf"/>
</dbReference>
<organism evidence="4 5">
    <name type="scientific">Datura stramonium</name>
    <name type="common">Jimsonweed</name>
    <name type="synonym">Common thornapple</name>
    <dbReference type="NCBI Taxonomy" id="4076"/>
    <lineage>
        <taxon>Eukaryota</taxon>
        <taxon>Viridiplantae</taxon>
        <taxon>Streptophyta</taxon>
        <taxon>Embryophyta</taxon>
        <taxon>Tracheophyta</taxon>
        <taxon>Spermatophyta</taxon>
        <taxon>Magnoliopsida</taxon>
        <taxon>eudicotyledons</taxon>
        <taxon>Gunneridae</taxon>
        <taxon>Pentapetalae</taxon>
        <taxon>asterids</taxon>
        <taxon>lamiids</taxon>
        <taxon>Solanales</taxon>
        <taxon>Solanaceae</taxon>
        <taxon>Solanoideae</taxon>
        <taxon>Datureae</taxon>
        <taxon>Datura</taxon>
    </lineage>
</organism>
<dbReference type="SUPFAM" id="SSF51110">
    <property type="entry name" value="alpha-D-mannose-specific plant lectins"/>
    <property type="match status" value="1"/>
</dbReference>
<proteinExistence type="predicted"/>
<keyword evidence="2" id="KW-0325">Glycoprotein</keyword>
<evidence type="ECO:0000313" key="4">
    <source>
        <dbReference type="EMBL" id="MCE3051139.1"/>
    </source>
</evidence>
<evidence type="ECO:0000256" key="2">
    <source>
        <dbReference type="ARBA" id="ARBA00023180"/>
    </source>
</evidence>
<accession>A0ABS8WPQ2</accession>
<dbReference type="EMBL" id="JACEIK010008202">
    <property type="protein sequence ID" value="MCE3051139.1"/>
    <property type="molecule type" value="Genomic_DNA"/>
</dbReference>
<dbReference type="PROSITE" id="PS50927">
    <property type="entry name" value="BULB_LECTIN"/>
    <property type="match status" value="1"/>
</dbReference>
<feature type="domain" description="Bulb-type lectin" evidence="3">
    <location>
        <begin position="1"/>
        <end position="121"/>
    </location>
</feature>
<dbReference type="InterPro" id="IPR001480">
    <property type="entry name" value="Bulb-type_lectin_dom"/>
</dbReference>
<evidence type="ECO:0000313" key="5">
    <source>
        <dbReference type="Proteomes" id="UP000823775"/>
    </source>
</evidence>
<reference evidence="4 5" key="1">
    <citation type="journal article" date="2021" name="BMC Genomics">
        <title>Datura genome reveals duplications of psychoactive alkaloid biosynthetic genes and high mutation rate following tissue culture.</title>
        <authorList>
            <person name="Rajewski A."/>
            <person name="Carter-House D."/>
            <person name="Stajich J."/>
            <person name="Litt A."/>
        </authorList>
    </citation>
    <scope>NUCLEOTIDE SEQUENCE [LARGE SCALE GENOMIC DNA]</scope>
    <source>
        <strain evidence="4">AR-01</strain>
    </source>
</reference>
<keyword evidence="5" id="KW-1185">Reference proteome</keyword>